<comment type="caution">
    <text evidence="2">The sequence shown here is derived from an EMBL/GenBank/DDBJ whole genome shotgun (WGS) entry which is preliminary data.</text>
</comment>
<proteinExistence type="predicted"/>
<evidence type="ECO:0000313" key="3">
    <source>
        <dbReference type="Proteomes" id="UP001065549"/>
    </source>
</evidence>
<keyword evidence="1" id="KW-0472">Membrane</keyword>
<evidence type="ECO:0000313" key="2">
    <source>
        <dbReference type="EMBL" id="MCU7380755.1"/>
    </source>
</evidence>
<dbReference type="RefSeq" id="WP_227754918.1">
    <property type="nucleotide sequence ID" value="NZ_JAOSHN010000013.1"/>
</dbReference>
<evidence type="ECO:0008006" key="4">
    <source>
        <dbReference type="Google" id="ProtNLM"/>
    </source>
</evidence>
<name>A0A9J6QYZ5_9FIRM</name>
<organism evidence="2 3">
    <name type="scientific">Hominibacterium faecale</name>
    <dbReference type="NCBI Taxonomy" id="2839743"/>
    <lineage>
        <taxon>Bacteria</taxon>
        <taxon>Bacillati</taxon>
        <taxon>Bacillota</taxon>
        <taxon>Clostridia</taxon>
        <taxon>Peptostreptococcales</taxon>
        <taxon>Anaerovoracaceae</taxon>
        <taxon>Hominibacterium</taxon>
    </lineage>
</organism>
<protein>
    <recommendedName>
        <fullName evidence="4">Zinc-ribbon domain-containing protein</fullName>
    </recommendedName>
</protein>
<sequence length="332" mass="36495">MYCNQCGSEMKEGVNFCKRCGAPADKVDEPVSERKRRIVRFLYTYRKRILLSVLIGLILCGAAVWAAVFFMGSSNTGDGKDKPATAIKSAREVDLKDDYEIEDGRLVLDPLHATYEDGSVQELTNYAVYIDTANYEIKDGAVNAAELYDGKHLFKLEWTKDGKKYQYEKTVGTEHKKDTWEKYVDLVGMTGKAIADAYGSLGTPEFGSLGSGDWGVAYVNVESVSLQAVFPAGLLDRPDDYSTSDAVCMEMSGTLNTLFYNMEPEMTRDDLANTLGISLTDSEGGGCMGTLENGKLIYIGSGQVQDGTYTPDTAVRVTVSEEEKGSLLERLF</sequence>
<gene>
    <name evidence="2" type="ORF">OBO34_20790</name>
</gene>
<dbReference type="AlphaFoldDB" id="A0A9J6QYZ5"/>
<keyword evidence="1" id="KW-0812">Transmembrane</keyword>
<dbReference type="Proteomes" id="UP001065549">
    <property type="component" value="Unassembled WGS sequence"/>
</dbReference>
<keyword evidence="3" id="KW-1185">Reference proteome</keyword>
<reference evidence="2" key="1">
    <citation type="submission" date="2022-09" db="EMBL/GenBank/DDBJ databases">
        <title>Culturomic study of gut microbiota in children with autism spectrum disorder.</title>
        <authorList>
            <person name="Efimov B.A."/>
            <person name="Chaplin A.V."/>
            <person name="Sokolova S.R."/>
            <person name="Pikina A.P."/>
            <person name="Korzhanova M."/>
            <person name="Belova V."/>
            <person name="Korostin D."/>
        </authorList>
    </citation>
    <scope>NUCLEOTIDE SEQUENCE</scope>
    <source>
        <strain evidence="2">ASD5510</strain>
    </source>
</reference>
<dbReference type="EMBL" id="JAOSHN010000013">
    <property type="protein sequence ID" value="MCU7380755.1"/>
    <property type="molecule type" value="Genomic_DNA"/>
</dbReference>
<keyword evidence="1" id="KW-1133">Transmembrane helix</keyword>
<evidence type="ECO:0000256" key="1">
    <source>
        <dbReference type="SAM" id="Phobius"/>
    </source>
</evidence>
<feature type="transmembrane region" description="Helical" evidence="1">
    <location>
        <begin position="49"/>
        <end position="72"/>
    </location>
</feature>
<accession>A0A9J6QYZ5</accession>